<accession>A0ABV6UW72</accession>
<dbReference type="Proteomes" id="UP001592528">
    <property type="component" value="Unassembled WGS sequence"/>
</dbReference>
<reference evidence="2 3" key="1">
    <citation type="submission" date="2024-09" db="EMBL/GenBank/DDBJ databases">
        <authorList>
            <person name="Lee S.D."/>
        </authorList>
    </citation>
    <scope>NUCLEOTIDE SEQUENCE [LARGE SCALE GENOMIC DNA]</scope>
    <source>
        <strain evidence="2 3">N1-5</strain>
    </source>
</reference>
<gene>
    <name evidence="2" type="ORF">ACEZDJ_30960</name>
</gene>
<dbReference type="EMBL" id="JBHEZZ010000023">
    <property type="protein sequence ID" value="MFC1405719.1"/>
    <property type="molecule type" value="Genomic_DNA"/>
</dbReference>
<sequence length="228" mass="24563">MRISLRTIGSQPLEPAAGETVWQWIQEGHRGALEDLRAGRPVALAIENQGHRLRWTVRPVAPQCHEVNGMPVTGPADTPSARVPTEQRDMYPPGPPGGIKVAYLSTVTDFGPDSALLREDGHVELPGQAMRWIRRRVRAMAALMEAEGQCQAAAWLADTAALYDVLTWLSDGIPYACEWTAGSVHVQFSASPAQPSGDFRTGPNDPAAELPTGASAGRVVRSRTGDPQ</sequence>
<evidence type="ECO:0000313" key="3">
    <source>
        <dbReference type="Proteomes" id="UP001592528"/>
    </source>
</evidence>
<keyword evidence="3" id="KW-1185">Reference proteome</keyword>
<evidence type="ECO:0000313" key="2">
    <source>
        <dbReference type="EMBL" id="MFC1405719.1"/>
    </source>
</evidence>
<protein>
    <submittedName>
        <fullName evidence="2">Uncharacterized protein</fullName>
    </submittedName>
</protein>
<evidence type="ECO:0000256" key="1">
    <source>
        <dbReference type="SAM" id="MobiDB-lite"/>
    </source>
</evidence>
<feature type="region of interest" description="Disordered" evidence="1">
    <location>
        <begin position="191"/>
        <end position="228"/>
    </location>
</feature>
<proteinExistence type="predicted"/>
<organism evidence="2 3">
    <name type="scientific">Streptacidiphilus cavernicola</name>
    <dbReference type="NCBI Taxonomy" id="3342716"/>
    <lineage>
        <taxon>Bacteria</taxon>
        <taxon>Bacillati</taxon>
        <taxon>Actinomycetota</taxon>
        <taxon>Actinomycetes</taxon>
        <taxon>Kitasatosporales</taxon>
        <taxon>Streptomycetaceae</taxon>
        <taxon>Streptacidiphilus</taxon>
    </lineage>
</organism>
<name>A0ABV6UW72_9ACTN</name>
<comment type="caution">
    <text evidence="2">The sequence shown here is derived from an EMBL/GenBank/DDBJ whole genome shotgun (WGS) entry which is preliminary data.</text>
</comment>
<dbReference type="RefSeq" id="WP_157624068.1">
    <property type="nucleotide sequence ID" value="NZ_JBHEZZ010000023.1"/>
</dbReference>